<dbReference type="Pfam" id="PF21205">
    <property type="entry name" value="Rep3_C"/>
    <property type="match status" value="1"/>
</dbReference>
<organism evidence="1 2">
    <name type="scientific">Cupriavidus taiwanensis</name>
    <dbReference type="NCBI Taxonomy" id="164546"/>
    <lineage>
        <taxon>Bacteria</taxon>
        <taxon>Pseudomonadati</taxon>
        <taxon>Pseudomonadota</taxon>
        <taxon>Betaproteobacteria</taxon>
        <taxon>Burkholderiales</taxon>
        <taxon>Burkholderiaceae</taxon>
        <taxon>Cupriavidus</taxon>
    </lineage>
</organism>
<dbReference type="Proteomes" id="UP000257139">
    <property type="component" value="Unassembled WGS sequence"/>
</dbReference>
<evidence type="ECO:0000313" key="2">
    <source>
        <dbReference type="Proteomes" id="UP000257139"/>
    </source>
</evidence>
<sequence>MIGEELHTKISPVRSTENTMAKGSAASKNVQIALFQQPEVPEPFKKAVQAIHVSPVGGALTLQQRRLFNSLIKNAIEHRLERNDGASTFKISIPEMMAELSLTTKDTAYIKETAKSLMRTVVDWDQLNSDGTATWTGSTLVAGAKITGPILSYSFAPEICEELLNPERYAMIDMRIAKLFRRSHALALWENTVRYERVGMTAKIPLKTFRNLILGREEGETKYKEYKIFKRAVILPCIAEINDVSDHTLELIEHKVGRSVAEVQFRISRKESAKAAEGEDLELVQSVVKLNVPLSEARKAIRTFGAARVRQAVAYTKQRIAKKNVPAIDNVAAYFRKAVTENWAKGMDSETAAAPSESAPKAVLARTPEEAKSQYIAARITEAQRYFAELDPEEQEAAISRYNDQCTVPNQRVISGKKPSKAAQTAFYQWLAFETWGEPTSDDLLRFILTGNF</sequence>
<proteinExistence type="predicted"/>
<evidence type="ECO:0000313" key="1">
    <source>
        <dbReference type="EMBL" id="SPC25923.1"/>
    </source>
</evidence>
<accession>A0A7Z7NQ49</accession>
<gene>
    <name evidence="1" type="ORF">CBM2594_U20110</name>
</gene>
<name>A0A7Z7NQ49_9BURK</name>
<dbReference type="AlphaFoldDB" id="A0A7Z7NQ49"/>
<dbReference type="InterPro" id="IPR036390">
    <property type="entry name" value="WH_DNA-bd_sf"/>
</dbReference>
<dbReference type="EMBL" id="OGUU01000049">
    <property type="protein sequence ID" value="SPC25923.1"/>
    <property type="molecule type" value="Genomic_DNA"/>
</dbReference>
<dbReference type="InterPro" id="IPR036388">
    <property type="entry name" value="WH-like_DNA-bd_sf"/>
</dbReference>
<reference evidence="1 2" key="1">
    <citation type="submission" date="2018-01" db="EMBL/GenBank/DDBJ databases">
        <authorList>
            <person name="Clerissi C."/>
        </authorList>
    </citation>
    <scope>NUCLEOTIDE SEQUENCE [LARGE SCALE GENOMIC DNA]</scope>
    <source>
        <strain evidence="1">Cupriavidus taiwanensis STM 6021</strain>
    </source>
</reference>
<dbReference type="Gene3D" id="1.10.10.10">
    <property type="entry name" value="Winged helix-like DNA-binding domain superfamily/Winged helix DNA-binding domain"/>
    <property type="match status" value="2"/>
</dbReference>
<protein>
    <submittedName>
        <fullName evidence="1">Replication protein</fullName>
    </submittedName>
</protein>
<dbReference type="SUPFAM" id="SSF46785">
    <property type="entry name" value="Winged helix' DNA-binding domain"/>
    <property type="match status" value="1"/>
</dbReference>
<comment type="caution">
    <text evidence="1">The sequence shown here is derived from an EMBL/GenBank/DDBJ whole genome shotgun (WGS) entry which is preliminary data.</text>
</comment>